<evidence type="ECO:0000313" key="2">
    <source>
        <dbReference type="Proteomes" id="UP000591131"/>
    </source>
</evidence>
<dbReference type="Proteomes" id="UP000591131">
    <property type="component" value="Unassembled WGS sequence"/>
</dbReference>
<dbReference type="PANTHER" id="PTHR19842:SF0">
    <property type="entry name" value="TARGET OF RAPAMYCIN COMPLEX SUBUNIT LST8"/>
    <property type="match status" value="1"/>
</dbReference>
<dbReference type="OrthoDB" id="5600002at2759"/>
<accession>A0A7J6LIZ1</accession>
<sequence>MISATRIARQAERGGDQFSEKHCRSFSTRYELLEALEEFDMRQLAAIIKGHESDTGRDIAFWCEAFEEIIKPASESGLADLRCSVIDLFTDIYISQQAGDNNLAPSELDGAFKINWSGFTDYMLERVKESDRANEGRENLRVRGVSIPRCSAAAQPRTIDECRHFGRIVGFCALPLRSNKFKIFTNMNLLISAEEHSSSVRIWASHKKTCAIDWVGEFLLPREDLRATHIATDGAEEGRSATYVAARLTDGGVALWDLSALNKNLSSDEPLRPGMWRFPCREVINMRRLDGEESSSCEGIWFSNQLDSFIAADGQSHFLRAFKVSSARKSPNQAHEEIDLSIPVKNVDHSSVIITLGVCMLGCHDGRVTDVTDLGRVSTSLEQTDTRMMASVADDATVGVWNVKTGYQVHRFTIPSFEGLRPCLRSVAYVSGVDRLVIIGSSCIVYVAQPAPPPGSGSLAHSSVQRLRGHRAPLTAVGVLAGNTFFVVTCDTWGEMRVWDLKKSECVQVIKNSHTGLERAGGAGKMTLTNIHNEGIARLLFCSTHFGHIDLSYRAAERSMSRNGLPVAAAVSLTRSILIIAEPKKLRMHSLSRAELLNEIQIDELGFPRDVDREICAMALSQDHSRILVGFTDGFLAVHLASAGPKPPQPIEAHLEAVISIGHLAIDGLVISLSEDGVCLVHSDEQMEGQFLPLLYRVEPPGELPPESRRTLHAAASLAGEPLVGCTESAQNDRVQVWSRSSSGVVTVNGRLASSSRRLAVEAMSFLPGLRALIVLTREVVEIPDPTYIDDDIYTDAAEKACVMMMPAARFRLKVYIQSTDSSSWIAVVDDRSDKNTEHCCDIPLRDLEPPLHNCKASSSLKLLVSSRHETPAAHSESAFEKILSRCDESTKELMGTISEAGYGESLKTICRANMAILRDTVRSENGTRKKTPTCNNRAKARCFSGATEGPANGRLRIEGLVVAEISGRKVVVFDFSLIGDSSLLEGAPTEDSLSPSNKLLRRRTSFTSIARSVTSSATVVSEFSLPTANMEDAFYTTTVLPSIDPELAMLVVVTHHGFDLVRLSDGAVIRRHIEPYDDLPASHASWPSAPFPFDLPAGVRLAFSILFKVDPVYLERSYYESRLALKSAHDHGPLGKMAKMEPQDLLAGRFTSKPLARANDRIGTTPVRTSDLEKLTPRTLQDGTLLDYFTWAPSLPSTSADSAVKSGKDVSHLDRIAGTIDATMEEFRMKRQKPDMSQSRAKVVRRRRAFSETNIMERPDVLARSSNLSSYEKYRCMTATEMATACSRGCLFSASGRRPDRATRAGARRLRSILNPKLASLTVSRVLAVTATDMTKDGTNVATEEDFDALYRVCLHRQSRSSSSSSRRNIPKFLPPLSK</sequence>
<reference evidence="1 2" key="1">
    <citation type="submission" date="2020-04" db="EMBL/GenBank/DDBJ databases">
        <title>Perkinsus chesapeaki whole genome sequence.</title>
        <authorList>
            <person name="Bogema D.R."/>
        </authorList>
    </citation>
    <scope>NUCLEOTIDE SEQUENCE [LARGE SCALE GENOMIC DNA]</scope>
    <source>
        <strain evidence="1">ATCC PRA-425</strain>
    </source>
</reference>
<proteinExistence type="predicted"/>
<name>A0A7J6LIZ1_PERCH</name>
<gene>
    <name evidence="1" type="ORF">FOL47_007716</name>
</gene>
<dbReference type="InterPro" id="IPR036322">
    <property type="entry name" value="WD40_repeat_dom_sf"/>
</dbReference>
<dbReference type="GO" id="GO:0031932">
    <property type="term" value="C:TORC2 complex"/>
    <property type="evidence" value="ECO:0007669"/>
    <property type="project" value="InterPro"/>
</dbReference>
<dbReference type="GO" id="GO:0031931">
    <property type="term" value="C:TORC1 complex"/>
    <property type="evidence" value="ECO:0007669"/>
    <property type="project" value="InterPro"/>
</dbReference>
<organism evidence="1 2">
    <name type="scientific">Perkinsus chesapeaki</name>
    <name type="common">Clam parasite</name>
    <name type="synonym">Perkinsus andrewsi</name>
    <dbReference type="NCBI Taxonomy" id="330153"/>
    <lineage>
        <taxon>Eukaryota</taxon>
        <taxon>Sar</taxon>
        <taxon>Alveolata</taxon>
        <taxon>Perkinsozoa</taxon>
        <taxon>Perkinsea</taxon>
        <taxon>Perkinsida</taxon>
        <taxon>Perkinsidae</taxon>
        <taxon>Perkinsus</taxon>
    </lineage>
</organism>
<dbReference type="InterPro" id="IPR037588">
    <property type="entry name" value="MLST8"/>
</dbReference>
<protein>
    <submittedName>
        <fullName evidence="1">Uncharacterized protein</fullName>
    </submittedName>
</protein>
<dbReference type="Gene3D" id="2.130.10.10">
    <property type="entry name" value="YVTN repeat-like/Quinoprotein amine dehydrogenase"/>
    <property type="match status" value="2"/>
</dbReference>
<dbReference type="PANTHER" id="PTHR19842">
    <property type="entry name" value="G BETA-LIKE PROTEIN GBL"/>
    <property type="match status" value="1"/>
</dbReference>
<keyword evidence="2" id="KW-1185">Reference proteome</keyword>
<comment type="caution">
    <text evidence="1">The sequence shown here is derived from an EMBL/GenBank/DDBJ whole genome shotgun (WGS) entry which is preliminary data.</text>
</comment>
<evidence type="ECO:0000313" key="1">
    <source>
        <dbReference type="EMBL" id="KAF4659096.1"/>
    </source>
</evidence>
<dbReference type="GO" id="GO:0031929">
    <property type="term" value="P:TOR signaling"/>
    <property type="evidence" value="ECO:0007669"/>
    <property type="project" value="InterPro"/>
</dbReference>
<dbReference type="GO" id="GO:0032956">
    <property type="term" value="P:regulation of actin cytoskeleton organization"/>
    <property type="evidence" value="ECO:0007669"/>
    <property type="project" value="TreeGrafter"/>
</dbReference>
<dbReference type="SUPFAM" id="SSF50978">
    <property type="entry name" value="WD40 repeat-like"/>
    <property type="match status" value="1"/>
</dbReference>
<dbReference type="InterPro" id="IPR015943">
    <property type="entry name" value="WD40/YVTN_repeat-like_dom_sf"/>
</dbReference>
<dbReference type="EMBL" id="JAAPAO010000466">
    <property type="protein sequence ID" value="KAF4659096.1"/>
    <property type="molecule type" value="Genomic_DNA"/>
</dbReference>